<evidence type="ECO:0000313" key="2">
    <source>
        <dbReference type="Proteomes" id="UP000518605"/>
    </source>
</evidence>
<proteinExistence type="predicted"/>
<dbReference type="EMBL" id="JACHXW010000004">
    <property type="protein sequence ID" value="MBB3151587.1"/>
    <property type="molecule type" value="Genomic_DNA"/>
</dbReference>
<evidence type="ECO:0000313" key="1">
    <source>
        <dbReference type="EMBL" id="MBB3151587.1"/>
    </source>
</evidence>
<dbReference type="AlphaFoldDB" id="A0A7W5GA39"/>
<name>A0A7W5GA39_9BACL</name>
<accession>A0A7W5GA39</accession>
<sequence>MKKLVIILFFSLLSCHSIEPESIAKTILNSTITSSAEKDLFSVHISVQEHVKTNEAFTIKVEFKNEAERIIEIMSGEPLFYFVIWDSTGKAINTIARTDVGVVRPLSVDEVITEKHLYEFKKRGIYEVSAIAEFTLQFGDDSKFYKLETVRKQIKVNE</sequence>
<gene>
    <name evidence="1" type="ORF">FHS16_001633</name>
</gene>
<dbReference type="PROSITE" id="PS51257">
    <property type="entry name" value="PROKAR_LIPOPROTEIN"/>
    <property type="match status" value="1"/>
</dbReference>
<dbReference type="Proteomes" id="UP000518605">
    <property type="component" value="Unassembled WGS sequence"/>
</dbReference>
<keyword evidence="2" id="KW-1185">Reference proteome</keyword>
<protein>
    <recommendedName>
        <fullName evidence="3">Intracellular proteinase inhibitor BsuPI domain-containing protein</fullName>
    </recommendedName>
</protein>
<reference evidence="1 2" key="1">
    <citation type="submission" date="2020-08" db="EMBL/GenBank/DDBJ databases">
        <title>Genomic Encyclopedia of Type Strains, Phase III (KMG-III): the genomes of soil and plant-associated and newly described type strains.</title>
        <authorList>
            <person name="Whitman W."/>
        </authorList>
    </citation>
    <scope>NUCLEOTIDE SEQUENCE [LARGE SCALE GENOMIC DNA]</scope>
    <source>
        <strain evidence="1 2">CECT 8234</strain>
    </source>
</reference>
<comment type="caution">
    <text evidence="1">The sequence shown here is derived from an EMBL/GenBank/DDBJ whole genome shotgun (WGS) entry which is preliminary data.</text>
</comment>
<dbReference type="RefSeq" id="WP_183560716.1">
    <property type="nucleotide sequence ID" value="NZ_CBCSLB010000011.1"/>
</dbReference>
<organism evidence="1 2">
    <name type="scientific">Paenibacillus endophyticus</name>
    <dbReference type="NCBI Taxonomy" id="1294268"/>
    <lineage>
        <taxon>Bacteria</taxon>
        <taxon>Bacillati</taxon>
        <taxon>Bacillota</taxon>
        <taxon>Bacilli</taxon>
        <taxon>Bacillales</taxon>
        <taxon>Paenibacillaceae</taxon>
        <taxon>Paenibacillus</taxon>
    </lineage>
</organism>
<evidence type="ECO:0008006" key="3">
    <source>
        <dbReference type="Google" id="ProtNLM"/>
    </source>
</evidence>